<dbReference type="Pfam" id="PF08327">
    <property type="entry name" value="AHSA1"/>
    <property type="match status" value="1"/>
</dbReference>
<comment type="similarity">
    <text evidence="1">Belongs to the AHA1 family.</text>
</comment>
<evidence type="ECO:0000313" key="4">
    <source>
        <dbReference type="Proteomes" id="UP000331127"/>
    </source>
</evidence>
<accession>A0A5M3WYH3</accession>
<dbReference type="EMBL" id="BLAE01000036">
    <property type="protein sequence ID" value="GES12391.1"/>
    <property type="molecule type" value="Genomic_DNA"/>
</dbReference>
<dbReference type="RefSeq" id="WP_155357716.1">
    <property type="nucleotide sequence ID" value="NZ_BAAAHL010000021.1"/>
</dbReference>
<evidence type="ECO:0000259" key="2">
    <source>
        <dbReference type="Pfam" id="PF08327"/>
    </source>
</evidence>
<proteinExistence type="inferred from homology"/>
<gene>
    <name evidence="3" type="ORF">Amac_059880</name>
</gene>
<comment type="caution">
    <text evidence="3">The sequence shown here is derived from an EMBL/GenBank/DDBJ whole genome shotgun (WGS) entry which is preliminary data.</text>
</comment>
<dbReference type="InterPro" id="IPR013538">
    <property type="entry name" value="ASHA1/2-like_C"/>
</dbReference>
<dbReference type="Proteomes" id="UP000331127">
    <property type="component" value="Unassembled WGS sequence"/>
</dbReference>
<reference evidence="3 4" key="1">
    <citation type="submission" date="2019-10" db="EMBL/GenBank/DDBJ databases">
        <title>Whole genome shotgun sequence of Acrocarpospora macrocephala NBRC 16266.</title>
        <authorList>
            <person name="Ichikawa N."/>
            <person name="Kimura A."/>
            <person name="Kitahashi Y."/>
            <person name="Komaki H."/>
            <person name="Oguchi A."/>
        </authorList>
    </citation>
    <scope>NUCLEOTIDE SEQUENCE [LARGE SCALE GENOMIC DNA]</scope>
    <source>
        <strain evidence="3 4">NBRC 16266</strain>
    </source>
</reference>
<dbReference type="CDD" id="cd08899">
    <property type="entry name" value="SRPBCC_CalC_Aha1-like_6"/>
    <property type="match status" value="1"/>
</dbReference>
<protein>
    <recommendedName>
        <fullName evidence="2">Activator of Hsp90 ATPase homologue 1/2-like C-terminal domain-containing protein</fullName>
    </recommendedName>
</protein>
<evidence type="ECO:0000256" key="1">
    <source>
        <dbReference type="ARBA" id="ARBA00006817"/>
    </source>
</evidence>
<evidence type="ECO:0000313" key="3">
    <source>
        <dbReference type="EMBL" id="GES12391.1"/>
    </source>
</evidence>
<keyword evidence="4" id="KW-1185">Reference proteome</keyword>
<feature type="domain" description="Activator of Hsp90 ATPase homologue 1/2-like C-terminal" evidence="2">
    <location>
        <begin position="22"/>
        <end position="140"/>
    </location>
</feature>
<dbReference type="Gene3D" id="3.30.530.20">
    <property type="match status" value="1"/>
</dbReference>
<dbReference type="InterPro" id="IPR023393">
    <property type="entry name" value="START-like_dom_sf"/>
</dbReference>
<dbReference type="SUPFAM" id="SSF55961">
    <property type="entry name" value="Bet v1-like"/>
    <property type="match status" value="1"/>
</dbReference>
<name>A0A5M3WYH3_9ACTN</name>
<dbReference type="AlphaFoldDB" id="A0A5M3WYH3"/>
<organism evidence="3 4">
    <name type="scientific">Acrocarpospora macrocephala</name>
    <dbReference type="NCBI Taxonomy" id="150177"/>
    <lineage>
        <taxon>Bacteria</taxon>
        <taxon>Bacillati</taxon>
        <taxon>Actinomycetota</taxon>
        <taxon>Actinomycetes</taxon>
        <taxon>Streptosporangiales</taxon>
        <taxon>Streptosporangiaceae</taxon>
        <taxon>Acrocarpospora</taxon>
    </lineage>
</organism>
<dbReference type="OrthoDB" id="9803476at2"/>
<sequence length="243" mass="27264">MNETLHTVDGRTVLRMERLLAHPVEKVWRAITDPAHLSQWYPFPAAELDLRPGGTIIFDDGAGTVLKAVITELDPPRVFAFSEHAPVSVPRESEDLVRFELRPEAAGCLLIFTHTFDDRYAAASYASGWQTCLVAMEFLLEGRPFTPPEGNFPELHEEYVTRFHLDEGTRVPGGVRFERQLTVPITQAQAALEKADWPPADCHLSDGTGHGARLVVTAPDSGDPERALIEWRERINRFARERA</sequence>